<evidence type="ECO:0000256" key="5">
    <source>
        <dbReference type="ARBA" id="ARBA00022448"/>
    </source>
</evidence>
<evidence type="ECO:0000256" key="4">
    <source>
        <dbReference type="ARBA" id="ARBA00017522"/>
    </source>
</evidence>
<comment type="subcellular location">
    <subcellularLocation>
        <location evidence="2">Cell membrane</location>
        <topology evidence="2">Multi-pass membrane protein</topology>
    </subcellularLocation>
</comment>
<evidence type="ECO:0000256" key="8">
    <source>
        <dbReference type="ARBA" id="ARBA00022989"/>
    </source>
</evidence>
<feature type="transmembrane region" description="Helical" evidence="10">
    <location>
        <begin position="99"/>
        <end position="117"/>
    </location>
</feature>
<feature type="transmembrane region" description="Helical" evidence="10">
    <location>
        <begin position="36"/>
        <end position="56"/>
    </location>
</feature>
<evidence type="ECO:0000256" key="6">
    <source>
        <dbReference type="ARBA" id="ARBA00022475"/>
    </source>
</evidence>
<comment type="similarity">
    <text evidence="3">Belongs to the nicotinamide ribonucleoside (NR) uptake permease (TC 4.B.1) family.</text>
</comment>
<evidence type="ECO:0000256" key="1">
    <source>
        <dbReference type="ARBA" id="ARBA00002672"/>
    </source>
</evidence>
<dbReference type="PANTHER" id="PTHR36122:SF2">
    <property type="entry name" value="NICOTINAMIDE RIBOSIDE TRANSPORTER PNUC"/>
    <property type="match status" value="1"/>
</dbReference>
<keyword evidence="5" id="KW-0813">Transport</keyword>
<keyword evidence="12" id="KW-1185">Reference proteome</keyword>
<dbReference type="Pfam" id="PF04973">
    <property type="entry name" value="NMN_transporter"/>
    <property type="match status" value="1"/>
</dbReference>
<keyword evidence="9 10" id="KW-0472">Membrane</keyword>
<evidence type="ECO:0000256" key="3">
    <source>
        <dbReference type="ARBA" id="ARBA00006669"/>
    </source>
</evidence>
<comment type="function">
    <text evidence="1">Required for nicotinamide riboside transport across the inner membrane.</text>
</comment>
<proteinExistence type="inferred from homology"/>
<dbReference type="RefSeq" id="WP_289363017.1">
    <property type="nucleotide sequence ID" value="NZ_JAUCBP010000001.1"/>
</dbReference>
<keyword evidence="6" id="KW-1003">Cell membrane</keyword>
<feature type="transmembrane region" description="Helical" evidence="10">
    <location>
        <begin position="147"/>
        <end position="166"/>
    </location>
</feature>
<sequence>MSIQEFISGFLGASTLEIIASFSGFLCLYMLIKRNIWCWFFGFIQVTLYTYIFFHAKLYSDAGLHVVYMFLQIYGWWNWRHHQSTQEQLIVESGPAILIVRWALIAIVAAGVLGAMMDTYTDASFAYPDAFTTSTSLVAQWLLTRRYIFNWLFWIVVDIVAIYIYLQKGLYPTAMLYCTFLIMCIFGYKSWLLQYKTQTTAAN</sequence>
<accession>A0ABT7SSE9</accession>
<evidence type="ECO:0000313" key="11">
    <source>
        <dbReference type="EMBL" id="MDM7859111.1"/>
    </source>
</evidence>
<evidence type="ECO:0000256" key="2">
    <source>
        <dbReference type="ARBA" id="ARBA00004651"/>
    </source>
</evidence>
<name>A0ABT7SSE9_9ALTE</name>
<keyword evidence="7 10" id="KW-0812">Transmembrane</keyword>
<evidence type="ECO:0000313" key="12">
    <source>
        <dbReference type="Proteomes" id="UP001234343"/>
    </source>
</evidence>
<protein>
    <recommendedName>
        <fullName evidence="4">Nicotinamide riboside transporter PnuC</fullName>
    </recommendedName>
</protein>
<gene>
    <name evidence="11" type="primary">pnuC</name>
    <name evidence="11" type="ORF">QTP81_00650</name>
</gene>
<evidence type="ECO:0000256" key="9">
    <source>
        <dbReference type="ARBA" id="ARBA00023136"/>
    </source>
</evidence>
<reference evidence="11 12" key="1">
    <citation type="submission" date="2023-06" db="EMBL/GenBank/DDBJ databases">
        <title>Alteromonas sp. ASW11-36 isolated from intertidal sand.</title>
        <authorList>
            <person name="Li Y."/>
        </authorList>
    </citation>
    <scope>NUCLEOTIDE SEQUENCE [LARGE SCALE GENOMIC DNA]</scope>
    <source>
        <strain evidence="11 12">ASW11-36</strain>
    </source>
</reference>
<keyword evidence="8 10" id="KW-1133">Transmembrane helix</keyword>
<comment type="caution">
    <text evidence="11">The sequence shown here is derived from an EMBL/GenBank/DDBJ whole genome shotgun (WGS) entry which is preliminary data.</text>
</comment>
<dbReference type="NCBIfam" id="TIGR01528">
    <property type="entry name" value="NMN_trans_PnuC"/>
    <property type="match status" value="1"/>
</dbReference>
<dbReference type="EMBL" id="JAUCBP010000001">
    <property type="protein sequence ID" value="MDM7859111.1"/>
    <property type="molecule type" value="Genomic_DNA"/>
</dbReference>
<feature type="transmembrane region" description="Helical" evidence="10">
    <location>
        <begin position="173"/>
        <end position="191"/>
    </location>
</feature>
<dbReference type="PANTHER" id="PTHR36122">
    <property type="entry name" value="NICOTINAMIDE RIBOSIDE TRANSPORTER PNUC"/>
    <property type="match status" value="1"/>
</dbReference>
<feature type="transmembrane region" description="Helical" evidence="10">
    <location>
        <begin position="6"/>
        <end position="29"/>
    </location>
</feature>
<organism evidence="11 12">
    <name type="scientific">Alteromonas arenosi</name>
    <dbReference type="NCBI Taxonomy" id="3055817"/>
    <lineage>
        <taxon>Bacteria</taxon>
        <taxon>Pseudomonadati</taxon>
        <taxon>Pseudomonadota</taxon>
        <taxon>Gammaproteobacteria</taxon>
        <taxon>Alteromonadales</taxon>
        <taxon>Alteromonadaceae</taxon>
        <taxon>Alteromonas/Salinimonas group</taxon>
        <taxon>Alteromonas</taxon>
    </lineage>
</organism>
<evidence type="ECO:0000256" key="10">
    <source>
        <dbReference type="SAM" id="Phobius"/>
    </source>
</evidence>
<dbReference type="Proteomes" id="UP001234343">
    <property type="component" value="Unassembled WGS sequence"/>
</dbReference>
<evidence type="ECO:0000256" key="7">
    <source>
        <dbReference type="ARBA" id="ARBA00022692"/>
    </source>
</evidence>
<dbReference type="InterPro" id="IPR006419">
    <property type="entry name" value="NMN_transpt_PnuC"/>
</dbReference>